<evidence type="ECO:0000313" key="6">
    <source>
        <dbReference type="EMBL" id="SFN38143.1"/>
    </source>
</evidence>
<dbReference type="STRING" id="995034.SAMN05216219_0286"/>
<dbReference type="Pfam" id="PF00005">
    <property type="entry name" value="ABC_tran"/>
    <property type="match status" value="2"/>
</dbReference>
<keyword evidence="7" id="KW-1185">Reference proteome</keyword>
<name>A0A1I4YK33_9MICO</name>
<dbReference type="InterPro" id="IPR003439">
    <property type="entry name" value="ABC_transporter-like_ATP-bd"/>
</dbReference>
<comment type="similarity">
    <text evidence="1">Belongs to the ABC transporter superfamily.</text>
</comment>
<dbReference type="CDD" id="cd03257">
    <property type="entry name" value="ABC_NikE_OppD_transporters"/>
    <property type="match status" value="2"/>
</dbReference>
<dbReference type="GO" id="GO:0005524">
    <property type="term" value="F:ATP binding"/>
    <property type="evidence" value="ECO:0007669"/>
    <property type="project" value="UniProtKB-KW"/>
</dbReference>
<gene>
    <name evidence="6" type="ORF">SAMN05216219_0286</name>
</gene>
<dbReference type="InterPro" id="IPR027417">
    <property type="entry name" value="P-loop_NTPase"/>
</dbReference>
<evidence type="ECO:0000256" key="2">
    <source>
        <dbReference type="ARBA" id="ARBA00022448"/>
    </source>
</evidence>
<proteinExistence type="inferred from homology"/>
<reference evidence="7" key="1">
    <citation type="submission" date="2016-10" db="EMBL/GenBank/DDBJ databases">
        <authorList>
            <person name="Varghese N."/>
            <person name="Submissions S."/>
        </authorList>
    </citation>
    <scope>NUCLEOTIDE SEQUENCE [LARGE SCALE GENOMIC DNA]</scope>
    <source>
        <strain evidence="7">CGMCC 1.11101</strain>
    </source>
</reference>
<dbReference type="Gene3D" id="3.40.50.300">
    <property type="entry name" value="P-loop containing nucleotide triphosphate hydrolases"/>
    <property type="match status" value="2"/>
</dbReference>
<accession>A0A1I4YK33</accession>
<keyword evidence="2" id="KW-0813">Transport</keyword>
<dbReference type="NCBIfam" id="NF008453">
    <property type="entry name" value="PRK11308.1"/>
    <property type="match status" value="2"/>
</dbReference>
<dbReference type="OrthoDB" id="4008250at2"/>
<protein>
    <submittedName>
        <fullName evidence="6">Peptide/nickel transport system ATP-binding protein</fullName>
    </submittedName>
</protein>
<sequence>MTILDLNAKHIADLSAKRPVRLSVENLNVGFERNGSLRPVVKNVSFDLEAGQCVAIVGESGSGKSVTARTLVGLTGANAVVDAGSIRLGDDDLTALSSKRWRSIRGRRIGFILQDALVSLDPLRPVGKEIEEALALHGWGNRASRKRKVLDLLASVGVPSPRNRARQRPDELSGGLRQRALIASALALDPEIVIADEPTTALDVTVQAQVLLLLEEMKQRGVSIILISHDLSVVAHLADQILVMSGGEVVEQGTAHQILTDPQHPYTRSLINAVPSRKTRGSRLAPAPAAAPVHTAAHANDEHASFDGPVLEASGLVKHFTAPDGSRTTAVDDVSFTLGRGETLGIVGESGSGKSTTARIALALEEADAGTVRLLGQDWSAVPETRRRRLRKQISVVYQDPLSSFDPRWNTERILLDSLPAGAFTTAASKRERVLALLAQVGLPDTVLHRFPLQLSGGQRQRVAIARALAPSPSIVVLDEAVSALDVSIQAQILDLLVDLQKQFGLSYLFISHDLGVISHLSDRVLVMKDGAVVESGTADQVFTAPAHPYTQELLGALPSLDEHRAVSLWPGAASVHSATEGSTP</sequence>
<evidence type="ECO:0000313" key="7">
    <source>
        <dbReference type="Proteomes" id="UP000198867"/>
    </source>
</evidence>
<feature type="domain" description="ABC transporter" evidence="5">
    <location>
        <begin position="24"/>
        <end position="271"/>
    </location>
</feature>
<dbReference type="SMART" id="SM00382">
    <property type="entry name" value="AAA"/>
    <property type="match status" value="2"/>
</dbReference>
<dbReference type="InterPro" id="IPR017871">
    <property type="entry name" value="ABC_transporter-like_CS"/>
</dbReference>
<dbReference type="InterPro" id="IPR050319">
    <property type="entry name" value="ABC_transp_ATP-bind"/>
</dbReference>
<dbReference type="RefSeq" id="WP_090708158.1">
    <property type="nucleotide sequence ID" value="NZ_FOVM01000001.1"/>
</dbReference>
<dbReference type="NCBIfam" id="NF007739">
    <property type="entry name" value="PRK10419.1"/>
    <property type="match status" value="2"/>
</dbReference>
<evidence type="ECO:0000259" key="5">
    <source>
        <dbReference type="PROSITE" id="PS50893"/>
    </source>
</evidence>
<dbReference type="AlphaFoldDB" id="A0A1I4YK33"/>
<dbReference type="PROSITE" id="PS00211">
    <property type="entry name" value="ABC_TRANSPORTER_1"/>
    <property type="match status" value="1"/>
</dbReference>
<dbReference type="GO" id="GO:0015833">
    <property type="term" value="P:peptide transport"/>
    <property type="evidence" value="ECO:0007669"/>
    <property type="project" value="InterPro"/>
</dbReference>
<dbReference type="InterPro" id="IPR003593">
    <property type="entry name" value="AAA+_ATPase"/>
</dbReference>
<dbReference type="PROSITE" id="PS50893">
    <property type="entry name" value="ABC_TRANSPORTER_2"/>
    <property type="match status" value="2"/>
</dbReference>
<dbReference type="Pfam" id="PF08352">
    <property type="entry name" value="oligo_HPY"/>
    <property type="match status" value="2"/>
</dbReference>
<dbReference type="InterPro" id="IPR013563">
    <property type="entry name" value="Oligopep_ABC_C"/>
</dbReference>
<feature type="domain" description="ABC transporter" evidence="5">
    <location>
        <begin position="311"/>
        <end position="555"/>
    </location>
</feature>
<dbReference type="EMBL" id="FOVM01000001">
    <property type="protein sequence ID" value="SFN38143.1"/>
    <property type="molecule type" value="Genomic_DNA"/>
</dbReference>
<dbReference type="SUPFAM" id="SSF52540">
    <property type="entry name" value="P-loop containing nucleoside triphosphate hydrolases"/>
    <property type="match status" value="2"/>
</dbReference>
<evidence type="ECO:0000256" key="1">
    <source>
        <dbReference type="ARBA" id="ARBA00005417"/>
    </source>
</evidence>
<dbReference type="GO" id="GO:0016887">
    <property type="term" value="F:ATP hydrolysis activity"/>
    <property type="evidence" value="ECO:0007669"/>
    <property type="project" value="InterPro"/>
</dbReference>
<dbReference type="PANTHER" id="PTHR43776:SF7">
    <property type="entry name" value="D,D-DIPEPTIDE TRANSPORT ATP-BINDING PROTEIN DDPF-RELATED"/>
    <property type="match status" value="1"/>
</dbReference>
<evidence type="ECO:0000256" key="3">
    <source>
        <dbReference type="ARBA" id="ARBA00022741"/>
    </source>
</evidence>
<evidence type="ECO:0000256" key="4">
    <source>
        <dbReference type="ARBA" id="ARBA00022840"/>
    </source>
</evidence>
<keyword evidence="3" id="KW-0547">Nucleotide-binding</keyword>
<dbReference type="PANTHER" id="PTHR43776">
    <property type="entry name" value="TRANSPORT ATP-BINDING PROTEIN"/>
    <property type="match status" value="1"/>
</dbReference>
<organism evidence="6 7">
    <name type="scientific">Mycetocola miduiensis</name>
    <dbReference type="NCBI Taxonomy" id="995034"/>
    <lineage>
        <taxon>Bacteria</taxon>
        <taxon>Bacillati</taxon>
        <taxon>Actinomycetota</taxon>
        <taxon>Actinomycetes</taxon>
        <taxon>Micrococcales</taxon>
        <taxon>Microbacteriaceae</taxon>
        <taxon>Mycetocola</taxon>
    </lineage>
</organism>
<dbReference type="GO" id="GO:0055085">
    <property type="term" value="P:transmembrane transport"/>
    <property type="evidence" value="ECO:0007669"/>
    <property type="project" value="UniProtKB-ARBA"/>
</dbReference>
<keyword evidence="4 6" id="KW-0067">ATP-binding</keyword>
<dbReference type="Proteomes" id="UP000198867">
    <property type="component" value="Unassembled WGS sequence"/>
</dbReference>